<dbReference type="AlphaFoldDB" id="A0A7L5DX34"/>
<dbReference type="Pfam" id="PF08869">
    <property type="entry name" value="XisI"/>
    <property type="match status" value="1"/>
</dbReference>
<organism evidence="1 2">
    <name type="scientific">Spirosoma rhododendri</name>
    <dbReference type="NCBI Taxonomy" id="2728024"/>
    <lineage>
        <taxon>Bacteria</taxon>
        <taxon>Pseudomonadati</taxon>
        <taxon>Bacteroidota</taxon>
        <taxon>Cytophagia</taxon>
        <taxon>Cytophagales</taxon>
        <taxon>Cytophagaceae</taxon>
        <taxon>Spirosoma</taxon>
    </lineage>
</organism>
<dbReference type="KEGG" id="srho:HH216_20520"/>
<reference evidence="1 2" key="1">
    <citation type="submission" date="2020-04" db="EMBL/GenBank/DDBJ databases">
        <title>Genome sequencing of novel species.</title>
        <authorList>
            <person name="Heo J."/>
            <person name="Kim S.-J."/>
            <person name="Kim J.-S."/>
            <person name="Hong S.-B."/>
            <person name="Kwon S.-W."/>
        </authorList>
    </citation>
    <scope>NUCLEOTIDE SEQUENCE [LARGE SCALE GENOMIC DNA]</scope>
    <source>
        <strain evidence="1 2">CJU-R4</strain>
    </source>
</reference>
<accession>A0A7L5DX34</accession>
<keyword evidence="2" id="KW-1185">Reference proteome</keyword>
<name>A0A7L5DX34_9BACT</name>
<dbReference type="EMBL" id="CP051677">
    <property type="protein sequence ID" value="QJD80537.1"/>
    <property type="molecule type" value="Genomic_DNA"/>
</dbReference>
<dbReference type="Proteomes" id="UP000501128">
    <property type="component" value="Chromosome"/>
</dbReference>
<dbReference type="CDD" id="cd16382">
    <property type="entry name" value="XisI-like"/>
    <property type="match status" value="1"/>
</dbReference>
<dbReference type="RefSeq" id="WP_169552496.1">
    <property type="nucleotide sequence ID" value="NZ_CP051677.1"/>
</dbReference>
<proteinExistence type="predicted"/>
<sequence length="113" mass="13067">MDKKLVHYASIITEWFDAFIKRRNSGPDAEYELITDTDHGHFQVIRTGWRKDAFEYSVVLHFQLKPTGKIWILVNNTDRLITDDLLERGIPSSDIVIGFLPEYMRAHSGFAVA</sequence>
<protein>
    <submittedName>
        <fullName evidence="1">XisI protein</fullName>
    </submittedName>
</protein>
<evidence type="ECO:0000313" key="1">
    <source>
        <dbReference type="EMBL" id="QJD80537.1"/>
    </source>
</evidence>
<dbReference type="SUPFAM" id="SSF143847">
    <property type="entry name" value="XisI-like"/>
    <property type="match status" value="1"/>
</dbReference>
<evidence type="ECO:0000313" key="2">
    <source>
        <dbReference type="Proteomes" id="UP000501128"/>
    </source>
</evidence>
<dbReference type="InterPro" id="IPR035943">
    <property type="entry name" value="XisI-like_sf"/>
</dbReference>
<gene>
    <name evidence="1" type="ORF">HH216_20520</name>
</gene>
<dbReference type="InterPro" id="IPR014968">
    <property type="entry name" value="XisI"/>
</dbReference>
<dbReference type="Gene3D" id="3.30.310.110">
    <property type="entry name" value="XisI-like"/>
    <property type="match status" value="1"/>
</dbReference>